<dbReference type="PRINTS" id="PR01040">
    <property type="entry name" value="TRNASYNTHTYR"/>
</dbReference>
<keyword evidence="3 8" id="KW-0067">ATP-binding</keyword>
<keyword evidence="6 8" id="KW-0030">Aminoacyl-tRNA synthetase</keyword>
<dbReference type="PROSITE" id="PS00178">
    <property type="entry name" value="AA_TRNA_LIGASE_I"/>
    <property type="match status" value="1"/>
</dbReference>
<name>A0ABS4P0G2_9BACL</name>
<dbReference type="InterPro" id="IPR014729">
    <property type="entry name" value="Rossmann-like_a/b/a_fold"/>
</dbReference>
<evidence type="ECO:0000256" key="2">
    <source>
        <dbReference type="ARBA" id="ARBA00022741"/>
    </source>
</evidence>
<feature type="binding site" evidence="8">
    <location>
        <position position="35"/>
    </location>
    <ligand>
        <name>L-tyrosine</name>
        <dbReference type="ChEBI" id="CHEBI:58315"/>
    </ligand>
</feature>
<evidence type="ECO:0000256" key="8">
    <source>
        <dbReference type="HAMAP-Rule" id="MF_02006"/>
    </source>
</evidence>
<dbReference type="Pfam" id="PF22421">
    <property type="entry name" value="SYY_C-terminal"/>
    <property type="match status" value="1"/>
</dbReference>
<evidence type="ECO:0000256" key="1">
    <source>
        <dbReference type="ARBA" id="ARBA00022598"/>
    </source>
</evidence>
<evidence type="ECO:0000256" key="4">
    <source>
        <dbReference type="ARBA" id="ARBA00022884"/>
    </source>
</evidence>
<dbReference type="GO" id="GO:0004831">
    <property type="term" value="F:tyrosine-tRNA ligase activity"/>
    <property type="evidence" value="ECO:0007669"/>
    <property type="project" value="UniProtKB-EC"/>
</dbReference>
<organism evidence="12 13">
    <name type="scientific">Paenibacillus silagei</name>
    <dbReference type="NCBI Taxonomy" id="1670801"/>
    <lineage>
        <taxon>Bacteria</taxon>
        <taxon>Bacillati</taxon>
        <taxon>Bacillota</taxon>
        <taxon>Bacilli</taxon>
        <taxon>Bacillales</taxon>
        <taxon>Paenibacillaceae</taxon>
        <taxon>Paenibacillus</taxon>
    </lineage>
</organism>
<dbReference type="Gene3D" id="3.10.290.10">
    <property type="entry name" value="RNA-binding S4 domain"/>
    <property type="match status" value="1"/>
</dbReference>
<reference evidence="12 13" key="1">
    <citation type="submission" date="2021-03" db="EMBL/GenBank/DDBJ databases">
        <title>Genomic Encyclopedia of Type Strains, Phase IV (KMG-IV): sequencing the most valuable type-strain genomes for metagenomic binning, comparative biology and taxonomic classification.</title>
        <authorList>
            <person name="Goeker M."/>
        </authorList>
    </citation>
    <scope>NUCLEOTIDE SEQUENCE [LARGE SCALE GENOMIC DNA]</scope>
    <source>
        <strain evidence="12 13">DSM 101953</strain>
    </source>
</reference>
<keyword evidence="1 8" id="KW-0436">Ligase</keyword>
<evidence type="ECO:0000256" key="7">
    <source>
        <dbReference type="ARBA" id="ARBA00048248"/>
    </source>
</evidence>
<feature type="coiled-coil region" evidence="10">
    <location>
        <begin position="85"/>
        <end position="112"/>
    </location>
</feature>
<keyword evidence="10" id="KW-0175">Coiled coil</keyword>
<evidence type="ECO:0000256" key="6">
    <source>
        <dbReference type="ARBA" id="ARBA00023146"/>
    </source>
</evidence>
<keyword evidence="5 8" id="KW-0648">Protein biosynthesis</keyword>
<dbReference type="CDD" id="cd00165">
    <property type="entry name" value="S4"/>
    <property type="match status" value="1"/>
</dbReference>
<keyword evidence="8" id="KW-0963">Cytoplasm</keyword>
<dbReference type="PROSITE" id="PS50889">
    <property type="entry name" value="S4"/>
    <property type="match status" value="1"/>
</dbReference>
<evidence type="ECO:0000313" key="12">
    <source>
        <dbReference type="EMBL" id="MBP2115221.1"/>
    </source>
</evidence>
<dbReference type="Pfam" id="PF00579">
    <property type="entry name" value="tRNA-synt_1b"/>
    <property type="match status" value="1"/>
</dbReference>
<feature type="binding site" evidence="8">
    <location>
        <position position="234"/>
    </location>
    <ligand>
        <name>ATP</name>
        <dbReference type="ChEBI" id="CHEBI:30616"/>
    </ligand>
</feature>
<dbReference type="NCBIfam" id="TIGR00234">
    <property type="entry name" value="tyrS"/>
    <property type="match status" value="1"/>
</dbReference>
<dbReference type="SUPFAM" id="SSF55174">
    <property type="entry name" value="Alpha-L RNA-binding motif"/>
    <property type="match status" value="1"/>
</dbReference>
<dbReference type="EMBL" id="JAGGLV010000024">
    <property type="protein sequence ID" value="MBP2115221.1"/>
    <property type="molecule type" value="Genomic_DNA"/>
</dbReference>
<protein>
    <recommendedName>
        <fullName evidence="8">Tyrosine--tRNA ligase</fullName>
        <ecNumber evidence="8">6.1.1.1</ecNumber>
    </recommendedName>
    <alternativeName>
        <fullName evidence="8">Tyrosyl-tRNA synthetase</fullName>
        <shortName evidence="8">TyrRS</shortName>
    </alternativeName>
</protein>
<proteinExistence type="inferred from homology"/>
<dbReference type="InterPro" id="IPR024088">
    <property type="entry name" value="Tyr-tRNA-ligase_bac-type"/>
</dbReference>
<dbReference type="InterPro" id="IPR036986">
    <property type="entry name" value="S4_RNA-bd_sf"/>
</dbReference>
<feature type="short sequence motif" description="'HIGH' region" evidence="8">
    <location>
        <begin position="40"/>
        <end position="49"/>
    </location>
</feature>
<feature type="binding site" evidence="8">
    <location>
        <position position="173"/>
    </location>
    <ligand>
        <name>L-tyrosine</name>
        <dbReference type="ChEBI" id="CHEBI:58315"/>
    </ligand>
</feature>
<comment type="similarity">
    <text evidence="8">Belongs to the class-I aminoacyl-tRNA synthetase family. TyrS type 1 subfamily.</text>
</comment>
<gene>
    <name evidence="8" type="primary">tyrS</name>
    <name evidence="12" type="ORF">J2Z70_005407</name>
</gene>
<dbReference type="CDD" id="cd00805">
    <property type="entry name" value="TyrRS_core"/>
    <property type="match status" value="1"/>
</dbReference>
<dbReference type="Gene3D" id="1.10.240.10">
    <property type="entry name" value="Tyrosyl-Transfer RNA Synthetase"/>
    <property type="match status" value="1"/>
</dbReference>
<dbReference type="Gene3D" id="3.40.50.620">
    <property type="entry name" value="HUPs"/>
    <property type="match status" value="1"/>
</dbReference>
<sequence length="420" mass="47186">MLNIIDELLWRDAINQQTDADGLRELTESKAVSLYCGVDPTGNSMHIGHLIPFMVLRRFQLAGHRPVILIGGATGTIGDPSGRQSERSLQTLEQVQENVDALTAQMKKLFLTDNDNQVRLVNNYDWTKDMNVIDFLRDFGKNFSINTMLAKDVVASRLDSGISFTEFAYQILQSIDYLHLFQNEDVQLQVGGSDQWGNITSGLDLIRKKEGNEAKAFGLTIPLMLKADGTKFGKTAGGAIWLDPKQTTPYEFYQFWANTDDRDVVKYLKYFTFLSKEEIEALEEKVATEPHKREAQKALAEEMTRFVHSEELLEQAKRISAALFSGDIRSLTADEIEEGFKEMPTFTAGTETKNIVDWLVDLGVEPSKRQAREDITKGAISINGERVNELETEITAADAIGGKFIIVRKGKKNYSLVKLV</sequence>
<dbReference type="Proteomes" id="UP000773462">
    <property type="component" value="Unassembled WGS sequence"/>
</dbReference>
<dbReference type="InterPro" id="IPR054608">
    <property type="entry name" value="SYY-like_C"/>
</dbReference>
<evidence type="ECO:0000259" key="11">
    <source>
        <dbReference type="Pfam" id="PF22421"/>
    </source>
</evidence>
<keyword evidence="2 8" id="KW-0547">Nucleotide-binding</keyword>
<comment type="subcellular location">
    <subcellularLocation>
        <location evidence="8">Cytoplasm</location>
    </subcellularLocation>
</comment>
<comment type="subunit">
    <text evidence="8">Homodimer.</text>
</comment>
<dbReference type="HAMAP" id="MF_02006">
    <property type="entry name" value="Tyr_tRNA_synth_type1"/>
    <property type="match status" value="1"/>
</dbReference>
<comment type="function">
    <text evidence="8">Catalyzes the attachment of tyrosine to tRNA(Tyr) in a two-step reaction: tyrosine is first activated by ATP to form Tyr-AMP and then transferred to the acceptor end of tRNA(Tyr).</text>
</comment>
<keyword evidence="4 9" id="KW-0694">RNA-binding</keyword>
<dbReference type="PANTHER" id="PTHR11766">
    <property type="entry name" value="TYROSYL-TRNA SYNTHETASE"/>
    <property type="match status" value="1"/>
</dbReference>
<dbReference type="InterPro" id="IPR002307">
    <property type="entry name" value="Tyr-tRNA-ligase"/>
</dbReference>
<dbReference type="InterPro" id="IPR001412">
    <property type="entry name" value="aa-tRNA-synth_I_CS"/>
</dbReference>
<accession>A0ABS4P0G2</accession>
<dbReference type="InterPro" id="IPR024107">
    <property type="entry name" value="Tyr-tRNA-ligase_bac_1"/>
</dbReference>
<feature type="short sequence motif" description="'KMSKS' region" evidence="8">
    <location>
        <begin position="231"/>
        <end position="235"/>
    </location>
</feature>
<evidence type="ECO:0000256" key="9">
    <source>
        <dbReference type="PROSITE-ProRule" id="PRU00182"/>
    </source>
</evidence>
<comment type="caution">
    <text evidence="12">The sequence shown here is derived from an EMBL/GenBank/DDBJ whole genome shotgun (WGS) entry which is preliminary data.</text>
</comment>
<dbReference type="EC" id="6.1.1.1" evidence="8"/>
<feature type="binding site" evidence="8">
    <location>
        <position position="169"/>
    </location>
    <ligand>
        <name>L-tyrosine</name>
        <dbReference type="ChEBI" id="CHEBI:58315"/>
    </ligand>
</feature>
<feature type="domain" description="Tyrosine--tRNA ligase SYY-like C-terminal" evidence="11">
    <location>
        <begin position="335"/>
        <end position="417"/>
    </location>
</feature>
<dbReference type="PANTHER" id="PTHR11766:SF0">
    <property type="entry name" value="TYROSINE--TRNA LIGASE, MITOCHONDRIAL"/>
    <property type="match status" value="1"/>
</dbReference>
<evidence type="ECO:0000256" key="3">
    <source>
        <dbReference type="ARBA" id="ARBA00022840"/>
    </source>
</evidence>
<evidence type="ECO:0000256" key="10">
    <source>
        <dbReference type="SAM" id="Coils"/>
    </source>
</evidence>
<evidence type="ECO:0000313" key="13">
    <source>
        <dbReference type="Proteomes" id="UP000773462"/>
    </source>
</evidence>
<comment type="catalytic activity">
    <reaction evidence="7 8">
        <text>tRNA(Tyr) + L-tyrosine + ATP = L-tyrosyl-tRNA(Tyr) + AMP + diphosphate + H(+)</text>
        <dbReference type="Rhea" id="RHEA:10220"/>
        <dbReference type="Rhea" id="RHEA-COMP:9706"/>
        <dbReference type="Rhea" id="RHEA-COMP:9707"/>
        <dbReference type="ChEBI" id="CHEBI:15378"/>
        <dbReference type="ChEBI" id="CHEBI:30616"/>
        <dbReference type="ChEBI" id="CHEBI:33019"/>
        <dbReference type="ChEBI" id="CHEBI:58315"/>
        <dbReference type="ChEBI" id="CHEBI:78442"/>
        <dbReference type="ChEBI" id="CHEBI:78536"/>
        <dbReference type="ChEBI" id="CHEBI:456215"/>
        <dbReference type="EC" id="6.1.1.1"/>
    </reaction>
</comment>
<keyword evidence="13" id="KW-1185">Reference proteome</keyword>
<dbReference type="InterPro" id="IPR002305">
    <property type="entry name" value="aa-tRNA-synth_Ic"/>
</dbReference>
<dbReference type="SUPFAM" id="SSF52374">
    <property type="entry name" value="Nucleotidylyl transferase"/>
    <property type="match status" value="1"/>
</dbReference>
<evidence type="ECO:0000256" key="5">
    <source>
        <dbReference type="ARBA" id="ARBA00022917"/>
    </source>
</evidence>